<feature type="repeat" description="TPR" evidence="1">
    <location>
        <begin position="38"/>
        <end position="71"/>
    </location>
</feature>
<dbReference type="EMBL" id="JAHHHV010000007">
    <property type="protein sequence ID" value="MBW4464198.1"/>
    <property type="molecule type" value="Genomic_DNA"/>
</dbReference>
<feature type="domain" description="6-hydroxymethylpterin diphosphokinase MptE-like" evidence="2">
    <location>
        <begin position="133"/>
        <end position="279"/>
    </location>
</feature>
<organism evidence="3 4">
    <name type="scientific">Pegethrix bostrychoides GSE-TBD4-15B</name>
    <dbReference type="NCBI Taxonomy" id="2839662"/>
    <lineage>
        <taxon>Bacteria</taxon>
        <taxon>Bacillati</taxon>
        <taxon>Cyanobacteriota</taxon>
        <taxon>Cyanophyceae</taxon>
        <taxon>Oculatellales</taxon>
        <taxon>Oculatellaceae</taxon>
        <taxon>Pegethrix</taxon>
    </lineage>
</organism>
<sequence length="738" mass="85018">MKNLTTILRKGDALAKDRKWHNALSCYKQAAEYFPDSAESHHKLAEALKELGDLNTALVHYRKAIQINPKLPWAYRGLGDVLFVKGNLDESIKAYRDSIACKPDYQLAQNNLNGALEKQRHLVETEVVEASKYRLQAFKDKHRGERCVIIGNGPSLNKMDLSFLKREISIGMNKIYLGFEKLGCIPNYYASVNRLVLEQSSQEILNIPSTKFVSNKGAHYLPDREDLLFIQTYPYDGDFFSTDPANGLKEGNTVTYFAMQLAYYMGFETVVLIGVDHYFATKGKPHKEVTSQGDDPNHFHPGYFGKGVKWHLPDLEGSEQFYRIANAYFKADGRQIIDATFEGHCTIFPKVDYRDLFFHTLNYSHNPISSQQIEVDQLALNQLSSSTSDLFPVPIQPVLSLVLYLDDTSLNTRNFLDSITKQYTSNFERLEVLVLLQEDKKDYYYNDDIKFSDEKRARCIVHNFSNTTEAYNYALQQASGNFIIFFNSSEGFLLPNSLKLYVECNLTRDISQGSSVDIIFSGWQCYQNHRVIDIEPWMELEDLNDWHICKLWQLWQAAKASPVAYRRSAMIKLGGFDICLSLATAHLDMVVRLLSNGSNALWLRKPIYRYSYSIEELYEAYTPMRNELEHLLNNFFRGENLEEGTRLLKSKAYYATLVWSAWLSFCKEDFNGAHISLNDSLNYIDQSPMEIVVDWAEKFCLFSRGKNFDSNFSFFLNSGFWETVVENCSTELNRRVLN</sequence>
<dbReference type="SUPFAM" id="SSF53448">
    <property type="entry name" value="Nucleotide-diphospho-sugar transferases"/>
    <property type="match status" value="1"/>
</dbReference>
<dbReference type="Pfam" id="PF13414">
    <property type="entry name" value="TPR_11"/>
    <property type="match status" value="1"/>
</dbReference>
<dbReference type="Gene3D" id="3.90.550.10">
    <property type="entry name" value="Spore Coat Polysaccharide Biosynthesis Protein SpsA, Chain A"/>
    <property type="match status" value="1"/>
</dbReference>
<evidence type="ECO:0000313" key="3">
    <source>
        <dbReference type="EMBL" id="MBW4464198.1"/>
    </source>
</evidence>
<comment type="caution">
    <text evidence="3">The sequence shown here is derived from an EMBL/GenBank/DDBJ whole genome shotgun (WGS) entry which is preliminary data.</text>
</comment>
<name>A0A951P750_9CYAN</name>
<evidence type="ECO:0000259" key="2">
    <source>
        <dbReference type="Pfam" id="PF01973"/>
    </source>
</evidence>
<evidence type="ECO:0000256" key="1">
    <source>
        <dbReference type="PROSITE-ProRule" id="PRU00339"/>
    </source>
</evidence>
<dbReference type="InterPro" id="IPR011990">
    <property type="entry name" value="TPR-like_helical_dom_sf"/>
</dbReference>
<dbReference type="PROSITE" id="PS50005">
    <property type="entry name" value="TPR"/>
    <property type="match status" value="2"/>
</dbReference>
<feature type="repeat" description="TPR" evidence="1">
    <location>
        <begin position="72"/>
        <end position="105"/>
    </location>
</feature>
<protein>
    <submittedName>
        <fullName evidence="3">Tetratricopeptide repeat protein</fullName>
    </submittedName>
</protein>
<dbReference type="GO" id="GO:0097363">
    <property type="term" value="F:protein O-acetylglucosaminyltransferase activity"/>
    <property type="evidence" value="ECO:0007669"/>
    <property type="project" value="TreeGrafter"/>
</dbReference>
<proteinExistence type="predicted"/>
<dbReference type="PROSITE" id="PS50293">
    <property type="entry name" value="TPR_REGION"/>
    <property type="match status" value="1"/>
</dbReference>
<dbReference type="InterPro" id="IPR002826">
    <property type="entry name" value="MptE-like"/>
</dbReference>
<dbReference type="InterPro" id="IPR029044">
    <property type="entry name" value="Nucleotide-diphossugar_trans"/>
</dbReference>
<dbReference type="Proteomes" id="UP000707356">
    <property type="component" value="Unassembled WGS sequence"/>
</dbReference>
<reference evidence="3" key="1">
    <citation type="submission" date="2021-05" db="EMBL/GenBank/DDBJ databases">
        <authorList>
            <person name="Pietrasiak N."/>
            <person name="Ward R."/>
            <person name="Stajich J.E."/>
            <person name="Kurbessoian T."/>
        </authorList>
    </citation>
    <scope>NUCLEOTIDE SEQUENCE</scope>
    <source>
        <strain evidence="3">GSE-TBD4-15B</strain>
    </source>
</reference>
<evidence type="ECO:0000313" key="4">
    <source>
        <dbReference type="Proteomes" id="UP000707356"/>
    </source>
</evidence>
<dbReference type="AlphaFoldDB" id="A0A951P750"/>
<dbReference type="Gene3D" id="1.25.40.10">
    <property type="entry name" value="Tetratricopeptide repeat domain"/>
    <property type="match status" value="1"/>
</dbReference>
<dbReference type="GO" id="GO:0006493">
    <property type="term" value="P:protein O-linked glycosylation"/>
    <property type="evidence" value="ECO:0007669"/>
    <property type="project" value="InterPro"/>
</dbReference>
<dbReference type="Pfam" id="PF01973">
    <property type="entry name" value="MptE-like"/>
    <property type="match status" value="1"/>
</dbReference>
<accession>A0A951P750</accession>
<keyword evidence="1" id="KW-0802">TPR repeat</keyword>
<gene>
    <name evidence="3" type="ORF">KME07_02005</name>
</gene>
<dbReference type="SUPFAM" id="SSF48452">
    <property type="entry name" value="TPR-like"/>
    <property type="match status" value="1"/>
</dbReference>
<dbReference type="InterPro" id="IPR019734">
    <property type="entry name" value="TPR_rpt"/>
</dbReference>
<dbReference type="InterPro" id="IPR037919">
    <property type="entry name" value="OGT"/>
</dbReference>
<dbReference type="PANTHER" id="PTHR44366:SF1">
    <property type="entry name" value="UDP-N-ACETYLGLUCOSAMINE--PEPTIDE N-ACETYLGLUCOSAMINYLTRANSFERASE 110 KDA SUBUNIT"/>
    <property type="match status" value="1"/>
</dbReference>
<reference evidence="3" key="2">
    <citation type="journal article" date="2022" name="Microbiol. Resour. Announc.">
        <title>Metagenome Sequencing to Explore Phylogenomics of Terrestrial Cyanobacteria.</title>
        <authorList>
            <person name="Ward R.D."/>
            <person name="Stajich J.E."/>
            <person name="Johansen J.R."/>
            <person name="Huntemann M."/>
            <person name="Clum A."/>
            <person name="Foster B."/>
            <person name="Foster B."/>
            <person name="Roux S."/>
            <person name="Palaniappan K."/>
            <person name="Varghese N."/>
            <person name="Mukherjee S."/>
            <person name="Reddy T.B.K."/>
            <person name="Daum C."/>
            <person name="Copeland A."/>
            <person name="Chen I.A."/>
            <person name="Ivanova N.N."/>
            <person name="Kyrpides N.C."/>
            <person name="Shapiro N."/>
            <person name="Eloe-Fadrosh E.A."/>
            <person name="Pietrasiak N."/>
        </authorList>
    </citation>
    <scope>NUCLEOTIDE SEQUENCE</scope>
    <source>
        <strain evidence="3">GSE-TBD4-15B</strain>
    </source>
</reference>
<dbReference type="PANTHER" id="PTHR44366">
    <property type="entry name" value="UDP-N-ACETYLGLUCOSAMINE--PEPTIDE N-ACETYLGLUCOSAMINYLTRANSFERASE 110 KDA SUBUNIT"/>
    <property type="match status" value="1"/>
</dbReference>
<dbReference type="Gene3D" id="3.90.1480.10">
    <property type="entry name" value="Alpha-2,3-sialyltransferase"/>
    <property type="match status" value="1"/>
</dbReference>
<dbReference type="SMART" id="SM00028">
    <property type="entry name" value="TPR"/>
    <property type="match status" value="3"/>
</dbReference>